<comment type="caution">
    <text evidence="2">The sequence shown here is derived from an EMBL/GenBank/DDBJ whole genome shotgun (WGS) entry which is preliminary data.</text>
</comment>
<evidence type="ECO:0000259" key="1">
    <source>
        <dbReference type="Pfam" id="PF26208"/>
    </source>
</evidence>
<dbReference type="RefSeq" id="WP_102776294.1">
    <property type="nucleotide sequence ID" value="NZ_POQS01000016.1"/>
</dbReference>
<dbReference type="EMBL" id="POQS01000016">
    <property type="protein sequence ID" value="PND29851.1"/>
    <property type="molecule type" value="Genomic_DNA"/>
</dbReference>
<accession>A0A2N8K8R9</accession>
<feature type="domain" description="Putative phage tail fibre N-terminal" evidence="1">
    <location>
        <begin position="5"/>
        <end position="50"/>
    </location>
</feature>
<evidence type="ECO:0000313" key="2">
    <source>
        <dbReference type="EMBL" id="PND29851.1"/>
    </source>
</evidence>
<dbReference type="Proteomes" id="UP000235994">
    <property type="component" value="Unassembled WGS sequence"/>
</dbReference>
<protein>
    <recommendedName>
        <fullName evidence="1">Putative phage tail fibre N-terminal domain-containing protein</fullName>
    </recommendedName>
</protein>
<gene>
    <name evidence="2" type="ORF">C1I89_32505</name>
</gene>
<evidence type="ECO:0000313" key="3">
    <source>
        <dbReference type="Proteomes" id="UP000235994"/>
    </source>
</evidence>
<dbReference type="Pfam" id="PF26208">
    <property type="entry name" value="Phage_phiTE_241_N"/>
    <property type="match status" value="1"/>
</dbReference>
<name>A0A2N8K8R9_9BURK</name>
<dbReference type="InterPro" id="IPR058969">
    <property type="entry name" value="Phage_phiTE_241_N"/>
</dbReference>
<proteinExistence type="predicted"/>
<keyword evidence="3" id="KW-1185">Reference proteome</keyword>
<reference evidence="2 3" key="1">
    <citation type="submission" date="2018-01" db="EMBL/GenBank/DDBJ databases">
        <title>The draft genome of an aniline degradation strain ANB-1.</title>
        <authorList>
            <person name="Zhang L."/>
            <person name="Jiang J."/>
        </authorList>
    </citation>
    <scope>NUCLEOTIDE SEQUENCE [LARGE SCALE GENOMIC DNA]</scope>
    <source>
        <strain evidence="2 3">ANB-1</strain>
    </source>
</reference>
<sequence length="220" mass="22442">MSLQTDLHQAVAQVTADSALLHTIVHGTAAQTVTTEGGAVATVAKLLADADARINLAADGLLAQSQAAAQDALTSAELAATEADRAQASADQGVAETTAVLDQVQSSGNQILVDAEAVLQQVIARLLAVGLPDVLAGAQGMLLRVKADATGYELVPTVASPRFYGFALSGDGSELLLTEGRGQIFEAEAFDVWTVAEGVHFAVEHNALVMNLGTALEAAA</sequence>
<organism evidence="2 3">
    <name type="scientific">Achromobacter pulmonis</name>
    <dbReference type="NCBI Taxonomy" id="1389932"/>
    <lineage>
        <taxon>Bacteria</taxon>
        <taxon>Pseudomonadati</taxon>
        <taxon>Pseudomonadota</taxon>
        <taxon>Betaproteobacteria</taxon>
        <taxon>Burkholderiales</taxon>
        <taxon>Alcaligenaceae</taxon>
        <taxon>Achromobacter</taxon>
    </lineage>
</organism>
<dbReference type="AlphaFoldDB" id="A0A2N8K8R9"/>